<evidence type="ECO:0000313" key="1">
    <source>
        <dbReference type="EMBL" id="GHE97725.1"/>
    </source>
</evidence>
<comment type="caution">
    <text evidence="1">The sequence shown here is derived from an EMBL/GenBank/DDBJ whole genome shotgun (WGS) entry which is preliminary data.</text>
</comment>
<accession>A0A919ABR5</accession>
<keyword evidence="2" id="KW-1185">Reference proteome</keyword>
<reference evidence="1" key="2">
    <citation type="submission" date="2020-09" db="EMBL/GenBank/DDBJ databases">
        <authorList>
            <person name="Sun Q."/>
            <person name="Ohkuma M."/>
        </authorList>
    </citation>
    <scope>NUCLEOTIDE SEQUENCE</scope>
    <source>
        <strain evidence="1">JCM 4477</strain>
    </source>
</reference>
<protein>
    <submittedName>
        <fullName evidence="1">Uncharacterized protein</fullName>
    </submittedName>
</protein>
<dbReference type="AlphaFoldDB" id="A0A919ABR5"/>
<gene>
    <name evidence="1" type="ORF">GCM10018772_22540</name>
</gene>
<sequence length="559" mass="58376">MSLVLWHRVHVEQASGGGGGLLQAAASFAGFGGLPLTVSNDVYAGGLVLDAKVTVEMGEGATADTFRVTLYDLPADTVRQLRSGYASDGLKVTIRLGYFDDLGTRFGARPVMTGRATEVTTGIGDGGLTETVIEGQEEAGHLLRNKPARLDRPAALPRIKLVRDLLPAGVDLAPGSTIPGSVGDVSVCSGNTLTALQQLAADADVPIVVRDGSVLLGDAVGRESAPVQVDPDRNLVARADTQAEGPDIPAQGAAPAVRTGLEVTVLGHPELRAGQTVTVTGLDDVPDGPLRIGRLTHTYGAATGYTCRLTLTAVAPGKRARLTGGVRGVVDRIGDVVERGRSDHPAIDVGEVTAYRPGKDGKHVTDLHYGQHPQPDVSTPSVASPVDDDVKLHAKPLAAPFAFHKVGLMTPVYPGMRALLAHNRGAVDDAVVAGWLWSRQSGHEPPGNEPGDYWLALPTELDDDGLPTGKGANDLIDAAGRRTVQVRALHVLVGARKLPEVGKRPEPPADDTVTIEHHSGTRIEISSQGQVTVTTDDKSLTLTNGKVSLRLDGARVAVS</sequence>
<name>A0A919ABR5_9ACTN</name>
<proteinExistence type="predicted"/>
<dbReference type="Proteomes" id="UP000630718">
    <property type="component" value="Unassembled WGS sequence"/>
</dbReference>
<reference evidence="1" key="1">
    <citation type="journal article" date="2014" name="Int. J. Syst. Evol. Microbiol.">
        <title>Complete genome sequence of Corynebacterium casei LMG S-19264T (=DSM 44701T), isolated from a smear-ripened cheese.</title>
        <authorList>
            <consortium name="US DOE Joint Genome Institute (JGI-PGF)"/>
            <person name="Walter F."/>
            <person name="Albersmeier A."/>
            <person name="Kalinowski J."/>
            <person name="Ruckert C."/>
        </authorList>
    </citation>
    <scope>NUCLEOTIDE SEQUENCE</scope>
    <source>
        <strain evidence="1">JCM 4477</strain>
    </source>
</reference>
<evidence type="ECO:0000313" key="2">
    <source>
        <dbReference type="Proteomes" id="UP000630718"/>
    </source>
</evidence>
<dbReference type="RefSeq" id="WP_190204036.1">
    <property type="nucleotide sequence ID" value="NZ_BNBI01000004.1"/>
</dbReference>
<dbReference type="EMBL" id="BNBI01000004">
    <property type="protein sequence ID" value="GHE97725.1"/>
    <property type="molecule type" value="Genomic_DNA"/>
</dbReference>
<organism evidence="1 2">
    <name type="scientific">Streptomyces fumanus</name>
    <dbReference type="NCBI Taxonomy" id="67302"/>
    <lineage>
        <taxon>Bacteria</taxon>
        <taxon>Bacillati</taxon>
        <taxon>Actinomycetota</taxon>
        <taxon>Actinomycetes</taxon>
        <taxon>Kitasatosporales</taxon>
        <taxon>Streptomycetaceae</taxon>
        <taxon>Streptomyces</taxon>
    </lineage>
</organism>